<dbReference type="Pfam" id="PF02902">
    <property type="entry name" value="Peptidase_C48"/>
    <property type="match status" value="1"/>
</dbReference>
<gene>
    <name evidence="7" type="ORF">X798_06221</name>
</gene>
<sequence>MGNRPYLYSVYGNKRRRLESTGQQMVSSSISTSNDDCNGNFGFFGFMTRFFAPVTNLFRSSVKTVTTEGMCSSNSNSTFSGHLNKRSTNGTAQRIEEKGTSESMTDEDDDLVIIEQEDSVLHSLILKQDLYSDKSTAEQLGNKENVKREISIDLEAEILVEERKKSINILAATPTRVGGKEVFRESTLQDETLRYDSPSPQPEHSISQQISPSLSRSGSGISTDKWERRRTSSSTRNMLLLSRYSPYKIFLSKNLDTNRDGRFNRQANVVDKEGKERCRKFLEQAGILKASVVLSRCNERKRPSRRTNYLELLQRGQSALNSVSQSNSSSASLSRRGSSTTISSNNIVVAEEKNNSDSEFSEYSNCNIQERKHSESRDEVCIIWDTKHRDDFKALWEKEKNTKLLAEHRLAMHRQQATLRDRRAKELQIQKRLIEEARRDEELSLEEQLRKKLTLTGYIFRSRKAKDEFPELDDEAILLVERAWDRKLPLSEKLSDEITRKDLLTLKELDWLNDEVINFYMNLICKRSENDESLPKVYAFSSFFYSTLSSKGYASVKRWTRKIDIFSYELLLVPVHLGAHWCLTVIDFKNRIIDYYDSMGGSNDHCLDILSEYLCEESLDKRKKEFDLSRWQLVNRDDIPQQMNGSDCGMFACKFAEYASRRAQISFSQQHMPYFRERMVYEICQKKLL</sequence>
<dbReference type="PANTHER" id="PTHR12606:SF141">
    <property type="entry name" value="GH15225P-RELATED"/>
    <property type="match status" value="1"/>
</dbReference>
<dbReference type="GO" id="GO:0016926">
    <property type="term" value="P:protein desumoylation"/>
    <property type="evidence" value="ECO:0007669"/>
    <property type="project" value="TreeGrafter"/>
</dbReference>
<evidence type="ECO:0000256" key="5">
    <source>
        <dbReference type="SAM" id="MobiDB-lite"/>
    </source>
</evidence>
<reference evidence="7 8" key="1">
    <citation type="submission" date="2015-12" db="EMBL/GenBank/DDBJ databases">
        <title>Draft genome of the nematode, Onchocerca flexuosa.</title>
        <authorList>
            <person name="Mitreva M."/>
        </authorList>
    </citation>
    <scope>NUCLEOTIDE SEQUENCE [LARGE SCALE GENOMIC DNA]</scope>
    <source>
        <strain evidence="7">Red Deer</strain>
    </source>
</reference>
<dbReference type="GO" id="GO:0080090">
    <property type="term" value="P:regulation of primary metabolic process"/>
    <property type="evidence" value="ECO:0007669"/>
    <property type="project" value="UniProtKB-ARBA"/>
</dbReference>
<dbReference type="GO" id="GO:0060255">
    <property type="term" value="P:regulation of macromolecule metabolic process"/>
    <property type="evidence" value="ECO:0007669"/>
    <property type="project" value="UniProtKB-ARBA"/>
</dbReference>
<dbReference type="AlphaFoldDB" id="A0A238BQ33"/>
<organism evidence="7 8">
    <name type="scientific">Onchocerca flexuosa</name>
    <dbReference type="NCBI Taxonomy" id="387005"/>
    <lineage>
        <taxon>Eukaryota</taxon>
        <taxon>Metazoa</taxon>
        <taxon>Ecdysozoa</taxon>
        <taxon>Nematoda</taxon>
        <taxon>Chromadorea</taxon>
        <taxon>Rhabditida</taxon>
        <taxon>Spirurina</taxon>
        <taxon>Spiruromorpha</taxon>
        <taxon>Filarioidea</taxon>
        <taxon>Onchocercidae</taxon>
        <taxon>Onchocerca</taxon>
    </lineage>
</organism>
<keyword evidence="4" id="KW-0788">Thiol protease</keyword>
<accession>A0A238BQ33</accession>
<evidence type="ECO:0000256" key="1">
    <source>
        <dbReference type="ARBA" id="ARBA00005234"/>
    </source>
</evidence>
<dbReference type="GO" id="GO:0005634">
    <property type="term" value="C:nucleus"/>
    <property type="evidence" value="ECO:0007669"/>
    <property type="project" value="TreeGrafter"/>
</dbReference>
<dbReference type="OrthoDB" id="1939479at2759"/>
<feature type="region of interest" description="Disordered" evidence="5">
    <location>
        <begin position="188"/>
        <end position="232"/>
    </location>
</feature>
<feature type="domain" description="Ubiquitin-like protease family profile" evidence="6">
    <location>
        <begin position="496"/>
        <end position="659"/>
    </location>
</feature>
<dbReference type="EMBL" id="KZ270061">
    <property type="protein sequence ID" value="OZC06790.1"/>
    <property type="molecule type" value="Genomic_DNA"/>
</dbReference>
<dbReference type="Proteomes" id="UP000242913">
    <property type="component" value="Unassembled WGS sequence"/>
</dbReference>
<dbReference type="PROSITE" id="PS50600">
    <property type="entry name" value="ULP_PROTEASE"/>
    <property type="match status" value="1"/>
</dbReference>
<dbReference type="PANTHER" id="PTHR12606">
    <property type="entry name" value="SENTRIN/SUMO-SPECIFIC PROTEASE"/>
    <property type="match status" value="1"/>
</dbReference>
<dbReference type="InterPro" id="IPR003653">
    <property type="entry name" value="Peptidase_C48_C"/>
</dbReference>
<name>A0A238BQ33_9BILA</name>
<evidence type="ECO:0000259" key="6">
    <source>
        <dbReference type="PROSITE" id="PS50600"/>
    </source>
</evidence>
<proteinExistence type="inferred from homology"/>
<evidence type="ECO:0000256" key="2">
    <source>
        <dbReference type="ARBA" id="ARBA00022670"/>
    </source>
</evidence>
<dbReference type="GO" id="GO:0016929">
    <property type="term" value="F:deSUMOylase activity"/>
    <property type="evidence" value="ECO:0007669"/>
    <property type="project" value="TreeGrafter"/>
</dbReference>
<feature type="compositionally biased region" description="Polar residues" evidence="5">
    <location>
        <begin position="76"/>
        <end position="92"/>
    </location>
</feature>
<feature type="compositionally biased region" description="Low complexity" evidence="5">
    <location>
        <begin position="205"/>
        <end position="222"/>
    </location>
</feature>
<keyword evidence="2" id="KW-0645">Protease</keyword>
<dbReference type="InterPro" id="IPR038765">
    <property type="entry name" value="Papain-like_cys_pep_sf"/>
</dbReference>
<evidence type="ECO:0000256" key="3">
    <source>
        <dbReference type="ARBA" id="ARBA00022801"/>
    </source>
</evidence>
<protein>
    <recommendedName>
        <fullName evidence="6">Ubiquitin-like protease family profile domain-containing protein</fullName>
    </recommendedName>
</protein>
<dbReference type="SUPFAM" id="SSF54001">
    <property type="entry name" value="Cysteine proteinases"/>
    <property type="match status" value="1"/>
</dbReference>
<keyword evidence="3" id="KW-0378">Hydrolase</keyword>
<evidence type="ECO:0000313" key="8">
    <source>
        <dbReference type="Proteomes" id="UP000242913"/>
    </source>
</evidence>
<comment type="similarity">
    <text evidence="1">Belongs to the peptidase C48 family.</text>
</comment>
<keyword evidence="8" id="KW-1185">Reference proteome</keyword>
<dbReference type="GO" id="GO:0006508">
    <property type="term" value="P:proteolysis"/>
    <property type="evidence" value="ECO:0007669"/>
    <property type="project" value="UniProtKB-KW"/>
</dbReference>
<evidence type="ECO:0000256" key="4">
    <source>
        <dbReference type="ARBA" id="ARBA00022807"/>
    </source>
</evidence>
<evidence type="ECO:0000313" key="7">
    <source>
        <dbReference type="EMBL" id="OZC06790.1"/>
    </source>
</evidence>
<dbReference type="Gene3D" id="3.40.395.10">
    <property type="entry name" value="Adenoviral Proteinase, Chain A"/>
    <property type="match status" value="1"/>
</dbReference>
<feature type="region of interest" description="Disordered" evidence="5">
    <location>
        <begin position="76"/>
        <end position="106"/>
    </location>
</feature>
<dbReference type="FunFam" id="3.40.395.10:FF:000001">
    <property type="entry name" value="Sentrin-specific protease 1"/>
    <property type="match status" value="1"/>
</dbReference>